<evidence type="ECO:0000256" key="2">
    <source>
        <dbReference type="ARBA" id="ARBA00022475"/>
    </source>
</evidence>
<dbReference type="NCBIfam" id="TIGR02209">
    <property type="entry name" value="ftsL_broad"/>
    <property type="match status" value="1"/>
</dbReference>
<dbReference type="GO" id="GO:0005886">
    <property type="term" value="C:plasma membrane"/>
    <property type="evidence" value="ECO:0007669"/>
    <property type="project" value="UniProtKB-SubCell"/>
</dbReference>
<organism evidence="8">
    <name type="scientific">mine drainage metagenome</name>
    <dbReference type="NCBI Taxonomy" id="410659"/>
    <lineage>
        <taxon>unclassified sequences</taxon>
        <taxon>metagenomes</taxon>
        <taxon>ecological metagenomes</taxon>
    </lineage>
</organism>
<name>T1CH81_9ZZZZ</name>
<evidence type="ECO:0000256" key="3">
    <source>
        <dbReference type="ARBA" id="ARBA00022618"/>
    </source>
</evidence>
<keyword evidence="4" id="KW-0812">Transmembrane</keyword>
<keyword evidence="7" id="KW-0131">Cell cycle</keyword>
<reference evidence="8" key="2">
    <citation type="journal article" date="2014" name="ISME J.">
        <title>Microbial stratification in low pH oxic and suboxic macroscopic growths along an acid mine drainage.</title>
        <authorList>
            <person name="Mendez-Garcia C."/>
            <person name="Mesa V."/>
            <person name="Sprenger R.R."/>
            <person name="Richter M."/>
            <person name="Diez M.S."/>
            <person name="Solano J."/>
            <person name="Bargiela R."/>
            <person name="Golyshina O.V."/>
            <person name="Manteca A."/>
            <person name="Ramos J.L."/>
            <person name="Gallego J.R."/>
            <person name="Llorente I."/>
            <person name="Martins Dos Santos V.A."/>
            <person name="Jensen O.N."/>
            <person name="Pelaez A.I."/>
            <person name="Sanchez J."/>
            <person name="Ferrer M."/>
        </authorList>
    </citation>
    <scope>NUCLEOTIDE SEQUENCE</scope>
</reference>
<evidence type="ECO:0000313" key="8">
    <source>
        <dbReference type="EMBL" id="EQD65599.1"/>
    </source>
</evidence>
<keyword evidence="2" id="KW-1003">Cell membrane</keyword>
<dbReference type="Pfam" id="PF04999">
    <property type="entry name" value="FtsL"/>
    <property type="match status" value="1"/>
</dbReference>
<keyword evidence="6" id="KW-0472">Membrane</keyword>
<dbReference type="EMBL" id="AUZY01003991">
    <property type="protein sequence ID" value="EQD65599.1"/>
    <property type="molecule type" value="Genomic_DNA"/>
</dbReference>
<comment type="subcellular location">
    <subcellularLocation>
        <location evidence="1">Cell membrane</location>
        <topology evidence="1">Single-pass type II membrane protein</topology>
    </subcellularLocation>
</comment>
<evidence type="ECO:0000256" key="5">
    <source>
        <dbReference type="ARBA" id="ARBA00022989"/>
    </source>
</evidence>
<keyword evidence="3 8" id="KW-0132">Cell division</keyword>
<gene>
    <name evidence="8" type="ORF">B1B_06272</name>
</gene>
<dbReference type="PANTHER" id="PTHR37479:SF1">
    <property type="entry name" value="CELL DIVISION PROTEIN FTSL"/>
    <property type="match status" value="1"/>
</dbReference>
<dbReference type="GO" id="GO:0032153">
    <property type="term" value="C:cell division site"/>
    <property type="evidence" value="ECO:0007669"/>
    <property type="project" value="TreeGrafter"/>
</dbReference>
<protein>
    <submittedName>
        <fullName evidence="8">Cell division protein FtsL</fullName>
    </submittedName>
</protein>
<dbReference type="HAMAP" id="MF_00910">
    <property type="entry name" value="FtsL"/>
    <property type="match status" value="1"/>
</dbReference>
<keyword evidence="5" id="KW-1133">Transmembrane helix</keyword>
<reference evidence="8" key="1">
    <citation type="submission" date="2013-08" db="EMBL/GenBank/DDBJ databases">
        <authorList>
            <person name="Mendez C."/>
            <person name="Richter M."/>
            <person name="Ferrer M."/>
            <person name="Sanchez J."/>
        </authorList>
    </citation>
    <scope>NUCLEOTIDE SEQUENCE</scope>
</reference>
<evidence type="ECO:0000256" key="7">
    <source>
        <dbReference type="ARBA" id="ARBA00023306"/>
    </source>
</evidence>
<dbReference type="AlphaFoldDB" id="T1CH81"/>
<dbReference type="GO" id="GO:0043093">
    <property type="term" value="P:FtsZ-dependent cytokinesis"/>
    <property type="evidence" value="ECO:0007669"/>
    <property type="project" value="TreeGrafter"/>
</dbReference>
<dbReference type="InterPro" id="IPR011922">
    <property type="entry name" value="Cell_div_FtsL"/>
</dbReference>
<comment type="caution">
    <text evidence="8">The sequence shown here is derived from an EMBL/GenBank/DDBJ whole genome shotgun (WGS) entry which is preliminary data.</text>
</comment>
<proteinExistence type="inferred from homology"/>
<evidence type="ECO:0000256" key="1">
    <source>
        <dbReference type="ARBA" id="ARBA00004401"/>
    </source>
</evidence>
<sequence>MNGVIGRVVTWLLLLAVLVSAIAVVWARNENRELFIRLTGLQSERDHLNIEYGRLELEDATWADPARVASVARSRLGMVNPDPAQIRMVRE</sequence>
<dbReference type="PANTHER" id="PTHR37479">
    <property type="entry name" value="CELL DIVISION PROTEIN FTSL"/>
    <property type="match status" value="1"/>
</dbReference>
<evidence type="ECO:0000256" key="6">
    <source>
        <dbReference type="ARBA" id="ARBA00023136"/>
    </source>
</evidence>
<accession>T1CH81</accession>
<evidence type="ECO:0000256" key="4">
    <source>
        <dbReference type="ARBA" id="ARBA00022692"/>
    </source>
</evidence>